<dbReference type="Proteomes" id="UP001064933">
    <property type="component" value="Chromosome"/>
</dbReference>
<proteinExistence type="predicted"/>
<name>A0ABY6B2S7_9BURK</name>
<protein>
    <recommendedName>
        <fullName evidence="4">LPXTG cell wall anchor domain-containing protein</fullName>
    </recommendedName>
</protein>
<evidence type="ECO:0000313" key="3">
    <source>
        <dbReference type="Proteomes" id="UP001064933"/>
    </source>
</evidence>
<dbReference type="EMBL" id="CP104562">
    <property type="protein sequence ID" value="UXH79014.1"/>
    <property type="molecule type" value="Genomic_DNA"/>
</dbReference>
<evidence type="ECO:0008006" key="4">
    <source>
        <dbReference type="Google" id="ProtNLM"/>
    </source>
</evidence>
<feature type="signal peptide" evidence="1">
    <location>
        <begin position="1"/>
        <end position="18"/>
    </location>
</feature>
<keyword evidence="1" id="KW-0732">Signal</keyword>
<evidence type="ECO:0000313" key="2">
    <source>
        <dbReference type="EMBL" id="UXH79014.1"/>
    </source>
</evidence>
<gene>
    <name evidence="2" type="ORF">N4261_03500</name>
</gene>
<sequence>MKTVVVSLLGALSLAAHAQEQEVPAPQVQAVSVAAETSFSKQSQEASAQLPDVNEQEGADSLMPAFASHPQNQALMLGGLLAMGFMVRRRREH</sequence>
<evidence type="ECO:0000256" key="1">
    <source>
        <dbReference type="SAM" id="SignalP"/>
    </source>
</evidence>
<keyword evidence="3" id="KW-1185">Reference proteome</keyword>
<accession>A0ABY6B2S7</accession>
<organism evidence="2 3">
    <name type="scientific">Roseateles amylovorans</name>
    <dbReference type="NCBI Taxonomy" id="2978473"/>
    <lineage>
        <taxon>Bacteria</taxon>
        <taxon>Pseudomonadati</taxon>
        <taxon>Pseudomonadota</taxon>
        <taxon>Betaproteobacteria</taxon>
        <taxon>Burkholderiales</taxon>
        <taxon>Sphaerotilaceae</taxon>
        <taxon>Roseateles</taxon>
    </lineage>
</organism>
<reference evidence="2" key="1">
    <citation type="submission" date="2022-10" db="EMBL/GenBank/DDBJ databases">
        <title>Characterization and whole genome sequencing of a new Roseateles species, isolated from fresh water.</title>
        <authorList>
            <person name="Guliayeva D.Y."/>
            <person name="Akhremchuk A.E."/>
            <person name="Sikolenko M.A."/>
            <person name="Valentovich L.N."/>
            <person name="Sidarenka A.V."/>
        </authorList>
    </citation>
    <scope>NUCLEOTIDE SEQUENCE</scope>
    <source>
        <strain evidence="2">BIM B-1768</strain>
    </source>
</reference>
<feature type="chain" id="PRO_5046525954" description="LPXTG cell wall anchor domain-containing protein" evidence="1">
    <location>
        <begin position="19"/>
        <end position="93"/>
    </location>
</feature>
<dbReference type="RefSeq" id="WP_261758834.1">
    <property type="nucleotide sequence ID" value="NZ_CP104562.2"/>
</dbReference>